<dbReference type="SUPFAM" id="SSF47413">
    <property type="entry name" value="lambda repressor-like DNA-binding domains"/>
    <property type="match status" value="1"/>
</dbReference>
<protein>
    <recommendedName>
        <fullName evidence="3">HTH cro/C1-type domain-containing protein</fullName>
    </recommendedName>
</protein>
<dbReference type="AlphaFoldDB" id="A0A150NZY5"/>
<gene>
    <name evidence="1" type="ORF">BE08_45350</name>
</gene>
<proteinExistence type="predicted"/>
<evidence type="ECO:0000313" key="2">
    <source>
        <dbReference type="Proteomes" id="UP000075420"/>
    </source>
</evidence>
<evidence type="ECO:0008006" key="3">
    <source>
        <dbReference type="Google" id="ProtNLM"/>
    </source>
</evidence>
<organism evidence="1 2">
    <name type="scientific">Sorangium cellulosum</name>
    <name type="common">Polyangium cellulosum</name>
    <dbReference type="NCBI Taxonomy" id="56"/>
    <lineage>
        <taxon>Bacteria</taxon>
        <taxon>Pseudomonadati</taxon>
        <taxon>Myxococcota</taxon>
        <taxon>Polyangia</taxon>
        <taxon>Polyangiales</taxon>
        <taxon>Polyangiaceae</taxon>
        <taxon>Sorangium</taxon>
    </lineage>
</organism>
<sequence>MLTEATVMLRKLGRQGDVARRAGVAQGTISKWCAGVKPTYDNRVIARDRLGIPLDAWDRPALSSECAAA</sequence>
<dbReference type="GO" id="GO:0003677">
    <property type="term" value="F:DNA binding"/>
    <property type="evidence" value="ECO:0007669"/>
    <property type="project" value="InterPro"/>
</dbReference>
<accession>A0A150NZY5</accession>
<comment type="caution">
    <text evidence="1">The sequence shown here is derived from an EMBL/GenBank/DDBJ whole genome shotgun (WGS) entry which is preliminary data.</text>
</comment>
<evidence type="ECO:0000313" key="1">
    <source>
        <dbReference type="EMBL" id="KYF47973.1"/>
    </source>
</evidence>
<dbReference type="EMBL" id="JELY01003559">
    <property type="protein sequence ID" value="KYF47973.1"/>
    <property type="molecule type" value="Genomic_DNA"/>
</dbReference>
<dbReference type="Proteomes" id="UP000075420">
    <property type="component" value="Unassembled WGS sequence"/>
</dbReference>
<dbReference type="InterPro" id="IPR010982">
    <property type="entry name" value="Lambda_DNA-bd_dom_sf"/>
</dbReference>
<name>A0A150NZY5_SORCE</name>
<dbReference type="CDD" id="cd00093">
    <property type="entry name" value="HTH_XRE"/>
    <property type="match status" value="1"/>
</dbReference>
<reference evidence="1 2" key="1">
    <citation type="submission" date="2014-02" db="EMBL/GenBank/DDBJ databases">
        <title>The small core and large imbalanced accessory genome model reveals a collaborative survival strategy of Sorangium cellulosum strains in nature.</title>
        <authorList>
            <person name="Han K."/>
            <person name="Peng R."/>
            <person name="Blom J."/>
            <person name="Li Y.-Z."/>
        </authorList>
    </citation>
    <scope>NUCLEOTIDE SEQUENCE [LARGE SCALE GENOMIC DNA]</scope>
    <source>
        <strain evidence="1 2">So0157-25</strain>
    </source>
</reference>
<dbReference type="InterPro" id="IPR001387">
    <property type="entry name" value="Cro/C1-type_HTH"/>
</dbReference>